<feature type="domain" description="RHS protein conserved region" evidence="4">
    <location>
        <begin position="1125"/>
        <end position="1160"/>
    </location>
</feature>
<dbReference type="InterPro" id="IPR050708">
    <property type="entry name" value="T6SS_VgrG/RHS"/>
</dbReference>
<feature type="compositionally biased region" description="Gly residues" evidence="3">
    <location>
        <begin position="1344"/>
        <end position="1356"/>
    </location>
</feature>
<dbReference type="NCBIfam" id="TIGR01643">
    <property type="entry name" value="YD_repeat_2x"/>
    <property type="match status" value="5"/>
</dbReference>
<dbReference type="PANTHER" id="PTHR32305">
    <property type="match status" value="1"/>
</dbReference>
<proteinExistence type="inferred from homology"/>
<evidence type="ECO:0000313" key="7">
    <source>
        <dbReference type="EMBL" id="STE77079.1"/>
    </source>
</evidence>
<dbReference type="InterPro" id="IPR045351">
    <property type="entry name" value="DUF6531"/>
</dbReference>
<dbReference type="PANTHER" id="PTHR32305:SF15">
    <property type="entry name" value="PROTEIN RHSA-RELATED"/>
    <property type="match status" value="1"/>
</dbReference>
<dbReference type="NCBIfam" id="TIGR03696">
    <property type="entry name" value="Rhs_assc_core"/>
    <property type="match status" value="1"/>
</dbReference>
<keyword evidence="2" id="KW-0677">Repeat</keyword>
<dbReference type="Pfam" id="PF25023">
    <property type="entry name" value="TEN_YD-shell"/>
    <property type="match status" value="1"/>
</dbReference>
<dbReference type="Proteomes" id="UP000255201">
    <property type="component" value="Unassembled WGS sequence"/>
</dbReference>
<dbReference type="Pfam" id="PF03527">
    <property type="entry name" value="RHS"/>
    <property type="match status" value="1"/>
</dbReference>
<dbReference type="InterPro" id="IPR022385">
    <property type="entry name" value="Rhs_assc_core"/>
</dbReference>
<reference evidence="7 8" key="1">
    <citation type="submission" date="2018-06" db="EMBL/GenBank/DDBJ databases">
        <authorList>
            <consortium name="Pathogen Informatics"/>
            <person name="Doyle S."/>
        </authorList>
    </citation>
    <scope>NUCLEOTIDE SEQUENCE [LARGE SCALE GENOMIC DNA]</scope>
    <source>
        <strain evidence="7 8">NCTC10764</strain>
    </source>
</reference>
<feature type="region of interest" description="Disordered" evidence="3">
    <location>
        <begin position="1320"/>
        <end position="1366"/>
    </location>
</feature>
<dbReference type="PRINTS" id="PR00394">
    <property type="entry name" value="RHSPROTEIN"/>
</dbReference>
<evidence type="ECO:0000259" key="6">
    <source>
        <dbReference type="Pfam" id="PF25023"/>
    </source>
</evidence>
<dbReference type="Gene3D" id="3.90.930.1">
    <property type="match status" value="1"/>
</dbReference>
<dbReference type="InterPro" id="IPR006530">
    <property type="entry name" value="YD"/>
</dbReference>
<comment type="similarity">
    <text evidence="1">Belongs to the RHS family.</text>
</comment>
<feature type="region of interest" description="Disordered" evidence="3">
    <location>
        <begin position="233"/>
        <end position="259"/>
    </location>
</feature>
<dbReference type="Gene3D" id="2.180.10.10">
    <property type="entry name" value="RHS repeat-associated core"/>
    <property type="match status" value="2"/>
</dbReference>
<dbReference type="Pfam" id="PF05593">
    <property type="entry name" value="RHS_repeat"/>
    <property type="match status" value="5"/>
</dbReference>
<dbReference type="NCBIfam" id="NF041261">
    <property type="entry name" value="RHS_core"/>
    <property type="match status" value="1"/>
</dbReference>
<dbReference type="InterPro" id="IPR053422">
    <property type="entry name" value="RHS_domain"/>
</dbReference>
<evidence type="ECO:0000256" key="3">
    <source>
        <dbReference type="SAM" id="MobiDB-lite"/>
    </source>
</evidence>
<dbReference type="Pfam" id="PF20148">
    <property type="entry name" value="DUF6531"/>
    <property type="match status" value="1"/>
</dbReference>
<accession>A0A376K2P6</accession>
<feature type="domain" description="Teneurin-like YD-shell" evidence="6">
    <location>
        <begin position="616"/>
        <end position="735"/>
    </location>
</feature>
<sequence length="1553" mass="174469">MRQPVWPARCVPQGEATPKYGNPVNPLLGAKVLPGETDLALPGPLPFILSRAYSSYRTRTSAPVGVFGPGWKAPFDIRLQVHERELILNDNGGRSIHFEPLFPGEISYSRSESLWLARGGVAAQHSSQPLSALWQVLPEDVRLSPHVYLATNSLQGPWWILGWPERVPEVDEVLPPEPPAYRVLTGVVDGFGRTLAFHRAAEGDVAGAVTGVTDGAGRRFHLALSTQAQRAEAFRKQRESSLSSPAGPRSVSSSQVFPDTLPAGTEYGADNGIRLEAVWLTHDPAYPDEQPTAPLARYTYTASGELRAVYDRSGTQVRGFTYDVAHAGRMVAHHYAGRPESRYRYDDTGRVTEQVNPEGLDYRFEYGESRVIITDSLNRREVLYTEGEGGLKRVVKKEHADGSITRSEYDEAGRLKAQTDAAGRRTEYRLHMASGKLTSVILPDGRTVRYGYNSQRQVTSVTYPDGLRSSRKYDRQGRLAEEISRNGNITRWFYDSPRSSLPGAVEDGTGVTRRITRNRYGQLQAFTDCSGYTTRYEYDRCGQQIAVHREEGISTYSSYNPRGQLVSQKDAQGRETRYEYSAAGDLTATISPDGKRSTIEYDKRGRPVSVTEGGLTRSMGYDAAGRITVLTNENGSQSTFRYDPVDRLTEQRGFDGRTQRYRYSATGQLVHSEDEGLITLWHYDASDRITHRTVNGDPAEQWQYDEYGWLTTISHTSEDHRVSVHYGYDDKGRLTGERQTVENPETGEMLWEHETKHAYSEQGLATRQEPDGLPPVEWLTYGSGYLAGMKLGGTPLVEYTRDRLHRETARSFGGEAYELATAWNTSGQLRSRHLNLPQLDRDYDWNDNGQLIRISGPQESREYRYSDTGRLTGVHTTAANLDIDIPYATDPAGNRLPDPELHPDSTLTAWPDNRITEDAHYVYRYDEYGRLAEKTDRIPEGVIRMHDERTHHYHYDSQHRLVFYTRIQHGEPQVESRYLYDPLGRRTGKRVWRRERDLTGWMSLSRKPEVTWYGWDGDRLTTVQTDTTRIQTVYQPGSFTPLLRIETENGEQAKARHRSLAEVLQEDTGVTLPAELAVMLGRLERELRQGSVSEESQQWLAQCGLTAEQMAAQLEAEYIPERKLHLYHCDHRGLPQALISPEGETAWRGEYDEWGNLLGEESTQHLQQSLRLPGQQYDEESGLYYNRHRYYDPLQGRYITQDPIGLKGGWNLYAYPLNPVQRLDPLGLSAALGAGALTAMGTGSEVGTEIGSVGGPPGMLVGAAVGTVVIGGGIIIYNNREAVGDAIEKSMEMQGEAELLNAQSQMEFWRDPYGAFSSVFGNDDSSKENPNVGKDLTEEEKNCLGGGSTGSPGGWGPEDENSARDRMQHERYKDELRQKMGKPDVTDSNLKNIIDDLYRPNAKVGSGSTADAVRYELATGEKVGGRGHVLKAQDYTRALQDWLDKNPTASPGDRAAAENVLQDLQNAFGRQVMNQYIANYIEKMASFSTVLSETVSLANEYWHPETPPVVMLFSQIGKTIVKNFYEMGDIEREKIFNMSKMVWSRLMMNWPQL</sequence>
<organism evidence="7 8">
    <name type="scientific">Escherichia coli</name>
    <dbReference type="NCBI Taxonomy" id="562"/>
    <lineage>
        <taxon>Bacteria</taxon>
        <taxon>Pseudomonadati</taxon>
        <taxon>Pseudomonadota</taxon>
        <taxon>Gammaproteobacteria</taxon>
        <taxon>Enterobacterales</taxon>
        <taxon>Enterobacteriaceae</taxon>
        <taxon>Escherichia</taxon>
    </lineage>
</organism>
<name>A0A376K2P6_ECOLX</name>
<dbReference type="EMBL" id="UFZL01000003">
    <property type="protein sequence ID" value="STE77079.1"/>
    <property type="molecule type" value="Genomic_DNA"/>
</dbReference>
<protein>
    <recommendedName>
        <fullName evidence="9">RHS repeat protein</fullName>
    </recommendedName>
</protein>
<dbReference type="InterPro" id="IPR056823">
    <property type="entry name" value="TEN-like_YD-shell"/>
</dbReference>
<evidence type="ECO:0000256" key="2">
    <source>
        <dbReference type="ARBA" id="ARBA00022737"/>
    </source>
</evidence>
<evidence type="ECO:0008006" key="9">
    <source>
        <dbReference type="Google" id="ProtNLM"/>
    </source>
</evidence>
<evidence type="ECO:0000259" key="5">
    <source>
        <dbReference type="Pfam" id="PF20148"/>
    </source>
</evidence>
<feature type="domain" description="DUF6531" evidence="5">
    <location>
        <begin position="21"/>
        <end position="98"/>
    </location>
</feature>
<evidence type="ECO:0000256" key="1">
    <source>
        <dbReference type="ARBA" id="ARBA00009455"/>
    </source>
</evidence>
<dbReference type="InterPro" id="IPR001826">
    <property type="entry name" value="RHS"/>
</dbReference>
<evidence type="ECO:0000313" key="8">
    <source>
        <dbReference type="Proteomes" id="UP000255201"/>
    </source>
</evidence>
<feature type="compositionally biased region" description="Low complexity" evidence="3">
    <location>
        <begin position="240"/>
        <end position="254"/>
    </location>
</feature>
<dbReference type="InterPro" id="IPR031325">
    <property type="entry name" value="RHS_repeat"/>
</dbReference>
<gene>
    <name evidence="7" type="primary">wapA_7</name>
    <name evidence="7" type="ORF">NCTC10764_05676</name>
</gene>
<evidence type="ECO:0000259" key="4">
    <source>
        <dbReference type="Pfam" id="PF03527"/>
    </source>
</evidence>